<organism evidence="3">
    <name type="scientific">freshwater metagenome</name>
    <dbReference type="NCBI Taxonomy" id="449393"/>
    <lineage>
        <taxon>unclassified sequences</taxon>
        <taxon>metagenomes</taxon>
        <taxon>ecological metagenomes</taxon>
    </lineage>
</organism>
<feature type="compositionally biased region" description="Low complexity" evidence="1">
    <location>
        <begin position="13"/>
        <end position="29"/>
    </location>
</feature>
<sequence length="226" mass="23776">MSQTSPPAGQPDGPSAGQTSGQPSGQTSGQPGGQAIGIPAGRPGRYNRSFGGLVGAMIVMVVVVVLTWLALGLFRDEAEFEPLPIDYESSVQALVDNDAAIAYPEQLPPGWRVNNLAYSPDGPVFTLALLTDGDDFAGVYHGPEEAEDLEEVLDRLVDENAREGDPVELTDGEGATSTWQVWTDEGGDTAYVRVEEQQGEPVLTMVYGSAPAEDLRTVVGSLLTAG</sequence>
<evidence type="ECO:0000256" key="1">
    <source>
        <dbReference type="SAM" id="MobiDB-lite"/>
    </source>
</evidence>
<reference evidence="3" key="1">
    <citation type="submission" date="2020-05" db="EMBL/GenBank/DDBJ databases">
        <authorList>
            <person name="Chiriac C."/>
            <person name="Salcher M."/>
            <person name="Ghai R."/>
            <person name="Kavagutti S V."/>
        </authorList>
    </citation>
    <scope>NUCLEOTIDE SEQUENCE</scope>
</reference>
<dbReference type="EMBL" id="CAEZYQ010000012">
    <property type="protein sequence ID" value="CAB4747589.1"/>
    <property type="molecule type" value="Genomic_DNA"/>
</dbReference>
<feature type="transmembrane region" description="Helical" evidence="2">
    <location>
        <begin position="50"/>
        <end position="74"/>
    </location>
</feature>
<accession>A0A6J6TMH9</accession>
<evidence type="ECO:0000313" key="3">
    <source>
        <dbReference type="EMBL" id="CAB4747589.1"/>
    </source>
</evidence>
<name>A0A6J6TMH9_9ZZZZ</name>
<dbReference type="InterPro" id="IPR025339">
    <property type="entry name" value="DUF4245"/>
</dbReference>
<feature type="region of interest" description="Disordered" evidence="1">
    <location>
        <begin position="1"/>
        <end position="40"/>
    </location>
</feature>
<proteinExistence type="predicted"/>
<keyword evidence="2" id="KW-0472">Membrane</keyword>
<protein>
    <submittedName>
        <fullName evidence="3">Unannotated protein</fullName>
    </submittedName>
</protein>
<dbReference type="Pfam" id="PF14030">
    <property type="entry name" value="DUF4245"/>
    <property type="match status" value="1"/>
</dbReference>
<evidence type="ECO:0000256" key="2">
    <source>
        <dbReference type="SAM" id="Phobius"/>
    </source>
</evidence>
<keyword evidence="2" id="KW-1133">Transmembrane helix</keyword>
<dbReference type="AlphaFoldDB" id="A0A6J6TMH9"/>
<gene>
    <name evidence="3" type="ORF">UFOPK2761_01763</name>
</gene>
<keyword evidence="2" id="KW-0812">Transmembrane</keyword>